<dbReference type="AlphaFoldDB" id="A0A8K0RJ79"/>
<evidence type="ECO:0000313" key="2">
    <source>
        <dbReference type="EMBL" id="KAH7231125.1"/>
    </source>
</evidence>
<name>A0A8K0RJ79_9HYPO</name>
<keyword evidence="3" id="KW-1185">Reference proteome</keyword>
<feature type="region of interest" description="Disordered" evidence="1">
    <location>
        <begin position="1"/>
        <end position="49"/>
    </location>
</feature>
<dbReference type="Proteomes" id="UP000813427">
    <property type="component" value="Unassembled WGS sequence"/>
</dbReference>
<gene>
    <name evidence="2" type="ORF">BKA59DRAFT_497683</name>
</gene>
<protein>
    <submittedName>
        <fullName evidence="2">Uncharacterized protein</fullName>
    </submittedName>
</protein>
<proteinExistence type="predicted"/>
<comment type="caution">
    <text evidence="2">The sequence shown here is derived from an EMBL/GenBank/DDBJ whole genome shotgun (WGS) entry which is preliminary data.</text>
</comment>
<organism evidence="2 3">
    <name type="scientific">Fusarium tricinctum</name>
    <dbReference type="NCBI Taxonomy" id="61284"/>
    <lineage>
        <taxon>Eukaryota</taxon>
        <taxon>Fungi</taxon>
        <taxon>Dikarya</taxon>
        <taxon>Ascomycota</taxon>
        <taxon>Pezizomycotina</taxon>
        <taxon>Sordariomycetes</taxon>
        <taxon>Hypocreomycetidae</taxon>
        <taxon>Hypocreales</taxon>
        <taxon>Nectriaceae</taxon>
        <taxon>Fusarium</taxon>
        <taxon>Fusarium tricinctum species complex</taxon>
    </lineage>
</organism>
<accession>A0A8K0RJ79</accession>
<dbReference type="OrthoDB" id="5078454at2759"/>
<evidence type="ECO:0000313" key="3">
    <source>
        <dbReference type="Proteomes" id="UP000813427"/>
    </source>
</evidence>
<evidence type="ECO:0000256" key="1">
    <source>
        <dbReference type="SAM" id="MobiDB-lite"/>
    </source>
</evidence>
<reference evidence="2" key="1">
    <citation type="journal article" date="2021" name="Nat. Commun.">
        <title>Genetic determinants of endophytism in the Arabidopsis root mycobiome.</title>
        <authorList>
            <person name="Mesny F."/>
            <person name="Miyauchi S."/>
            <person name="Thiergart T."/>
            <person name="Pickel B."/>
            <person name="Atanasova L."/>
            <person name="Karlsson M."/>
            <person name="Huettel B."/>
            <person name="Barry K.W."/>
            <person name="Haridas S."/>
            <person name="Chen C."/>
            <person name="Bauer D."/>
            <person name="Andreopoulos W."/>
            <person name="Pangilinan J."/>
            <person name="LaButti K."/>
            <person name="Riley R."/>
            <person name="Lipzen A."/>
            <person name="Clum A."/>
            <person name="Drula E."/>
            <person name="Henrissat B."/>
            <person name="Kohler A."/>
            <person name="Grigoriev I.V."/>
            <person name="Martin F.M."/>
            <person name="Hacquard S."/>
        </authorList>
    </citation>
    <scope>NUCLEOTIDE SEQUENCE</scope>
    <source>
        <strain evidence="2">MPI-SDFR-AT-0068</strain>
    </source>
</reference>
<dbReference type="EMBL" id="JAGPXF010000009">
    <property type="protein sequence ID" value="KAH7231125.1"/>
    <property type="molecule type" value="Genomic_DNA"/>
</dbReference>
<sequence length="294" mass="33843">MAGINGGKRALPSSFLPSQSPEARSGSRRRLMPPNTQSEGSGVDWSLSPPQSLLKRANKEYQESTSTLRDCENNSRGTPRLFQSEPIHAELTLTMESFPFEQDQRVYTAQHPLVCRVRSLIHARTVQCALYAFYEWGPIVNTHKLKRCSHREEAGEAHPWLEIFRHYRARGGGPGAQCPHCRFPIMLCWRTVYREKIDLKYSSEAEACENEDFLYHERFVTSCMVYHGRGNDGGVSQLGGTVLHIMGWQDWKGLRENGPEHIQRWLEDMDEMRGLRYPRLLKLFWLLAESPSSY</sequence>